<accession>A0A3P7LSD4</accession>
<dbReference type="AlphaFoldDB" id="A0A3P7LSD4"/>
<proteinExistence type="predicted"/>
<evidence type="ECO:0000256" key="1">
    <source>
        <dbReference type="SAM" id="MobiDB-lite"/>
    </source>
</evidence>
<dbReference type="EMBL" id="UYRU01070456">
    <property type="protein sequence ID" value="VDN19784.1"/>
    <property type="molecule type" value="Genomic_DNA"/>
</dbReference>
<organism evidence="3 4">
    <name type="scientific">Dibothriocephalus latus</name>
    <name type="common">Fish tapeworm</name>
    <name type="synonym">Diphyllobothrium latum</name>
    <dbReference type="NCBI Taxonomy" id="60516"/>
    <lineage>
        <taxon>Eukaryota</taxon>
        <taxon>Metazoa</taxon>
        <taxon>Spiralia</taxon>
        <taxon>Lophotrochozoa</taxon>
        <taxon>Platyhelminthes</taxon>
        <taxon>Cestoda</taxon>
        <taxon>Eucestoda</taxon>
        <taxon>Diphyllobothriidea</taxon>
        <taxon>Diphyllobothriidae</taxon>
        <taxon>Dibothriocephalus</taxon>
    </lineage>
</organism>
<keyword evidence="4" id="KW-1185">Reference proteome</keyword>
<feature type="region of interest" description="Disordered" evidence="1">
    <location>
        <begin position="15"/>
        <end position="43"/>
    </location>
</feature>
<name>A0A3P7LSD4_DIBLA</name>
<protein>
    <submittedName>
        <fullName evidence="3">Uncharacterized protein</fullName>
    </submittedName>
</protein>
<evidence type="ECO:0000256" key="2">
    <source>
        <dbReference type="SAM" id="Phobius"/>
    </source>
</evidence>
<evidence type="ECO:0000313" key="3">
    <source>
        <dbReference type="EMBL" id="VDN19784.1"/>
    </source>
</evidence>
<dbReference type="Proteomes" id="UP000281553">
    <property type="component" value="Unassembled WGS sequence"/>
</dbReference>
<keyword evidence="2" id="KW-0812">Transmembrane</keyword>
<keyword evidence="2" id="KW-1133">Transmembrane helix</keyword>
<sequence>MQLYDAQAASAPYRYTRLSSEPSRGPSRSCGGSRKHSLSGLTPSEQEYQIKRCSSTGSSFKFYSLDGPASETNECGGGGDGTSFENLTGSEPDQGYNVNALCADRYHSELDFEFAHRKRWMRLLIATERAFAVIEAVLPTGVRMADCPILVLWLFIIVSFHGCGVYLGGFKLLEAS</sequence>
<evidence type="ECO:0000313" key="4">
    <source>
        <dbReference type="Proteomes" id="UP000281553"/>
    </source>
</evidence>
<keyword evidence="2" id="KW-0472">Membrane</keyword>
<dbReference type="OrthoDB" id="8887313at2759"/>
<reference evidence="3 4" key="1">
    <citation type="submission" date="2018-11" db="EMBL/GenBank/DDBJ databases">
        <authorList>
            <consortium name="Pathogen Informatics"/>
        </authorList>
    </citation>
    <scope>NUCLEOTIDE SEQUENCE [LARGE SCALE GENOMIC DNA]</scope>
</reference>
<feature type="compositionally biased region" description="Low complexity" evidence="1">
    <location>
        <begin position="19"/>
        <end position="32"/>
    </location>
</feature>
<feature type="transmembrane region" description="Helical" evidence="2">
    <location>
        <begin position="150"/>
        <end position="173"/>
    </location>
</feature>
<gene>
    <name evidence="3" type="ORF">DILT_LOCUS13487</name>
</gene>